<proteinExistence type="predicted"/>
<name>A0A917ZQF9_9ACTN</name>
<evidence type="ECO:0000313" key="2">
    <source>
        <dbReference type="EMBL" id="GGO87351.1"/>
    </source>
</evidence>
<gene>
    <name evidence="2" type="ORF">GCM10012280_25640</name>
</gene>
<keyword evidence="1" id="KW-1133">Transmembrane helix</keyword>
<comment type="caution">
    <text evidence="2">The sequence shown here is derived from an EMBL/GenBank/DDBJ whole genome shotgun (WGS) entry which is preliminary data.</text>
</comment>
<evidence type="ECO:0000313" key="3">
    <source>
        <dbReference type="Proteomes" id="UP000641932"/>
    </source>
</evidence>
<keyword evidence="1" id="KW-0472">Membrane</keyword>
<sequence length="307" mass="31942">MIDKPTSEPGRGKSAPPLLAAAMAAGAGVVAAVVLGGLAGCSGDASGNEPVAVASGRIAEDPDEAVRAAPDVLRRWGSSRTRTSMEMATGGTLVTIVGKGTFDYTSRQGQLSVTLPETAGMEQGPITELVVPGAVYMRNRGAGVPTDKWVRVRTARLADGNLVTGGATDPVTAADLLRGARDVRLVGTERLDGVRVRHFRGAADMLVAAGRAPDDSAKALRAAARSFTVSRVPFDVYLDENGRLRRVRQVFRFRSASGAPGVRNDVRVVSVTELFDFGSRASFSVPRSADIWNGKIVSPAASGTPGS</sequence>
<reference evidence="2" key="1">
    <citation type="journal article" date="2014" name="Int. J. Syst. Evol. Microbiol.">
        <title>Complete genome sequence of Corynebacterium casei LMG S-19264T (=DSM 44701T), isolated from a smear-ripened cheese.</title>
        <authorList>
            <consortium name="US DOE Joint Genome Institute (JGI-PGF)"/>
            <person name="Walter F."/>
            <person name="Albersmeier A."/>
            <person name="Kalinowski J."/>
            <person name="Ruckert C."/>
        </authorList>
    </citation>
    <scope>NUCLEOTIDE SEQUENCE</scope>
    <source>
        <strain evidence="2">CGMCC 4.7201</strain>
    </source>
</reference>
<dbReference type="SUPFAM" id="SSF89392">
    <property type="entry name" value="Prokaryotic lipoproteins and lipoprotein localization factors"/>
    <property type="match status" value="1"/>
</dbReference>
<dbReference type="Proteomes" id="UP000641932">
    <property type="component" value="Unassembled WGS sequence"/>
</dbReference>
<protein>
    <submittedName>
        <fullName evidence="2">Lipoprotein</fullName>
    </submittedName>
</protein>
<dbReference type="EMBL" id="BMMS01000009">
    <property type="protein sequence ID" value="GGO87351.1"/>
    <property type="molecule type" value="Genomic_DNA"/>
</dbReference>
<dbReference type="RefSeq" id="WP_229698368.1">
    <property type="nucleotide sequence ID" value="NZ_BMMS01000009.1"/>
</dbReference>
<reference evidence="2" key="2">
    <citation type="submission" date="2020-09" db="EMBL/GenBank/DDBJ databases">
        <authorList>
            <person name="Sun Q."/>
            <person name="Zhou Y."/>
        </authorList>
    </citation>
    <scope>NUCLEOTIDE SEQUENCE</scope>
    <source>
        <strain evidence="2">CGMCC 4.7201</strain>
    </source>
</reference>
<keyword evidence="1" id="KW-0812">Transmembrane</keyword>
<organism evidence="2 3">
    <name type="scientific">Wenjunlia tyrosinilytica</name>
    <dbReference type="NCBI Taxonomy" id="1544741"/>
    <lineage>
        <taxon>Bacteria</taxon>
        <taxon>Bacillati</taxon>
        <taxon>Actinomycetota</taxon>
        <taxon>Actinomycetes</taxon>
        <taxon>Kitasatosporales</taxon>
        <taxon>Streptomycetaceae</taxon>
        <taxon>Wenjunlia</taxon>
    </lineage>
</organism>
<accession>A0A917ZQF9</accession>
<dbReference type="InterPro" id="IPR029046">
    <property type="entry name" value="LolA/LolB/LppX"/>
</dbReference>
<keyword evidence="3" id="KW-1185">Reference proteome</keyword>
<dbReference type="AlphaFoldDB" id="A0A917ZQF9"/>
<keyword evidence="2" id="KW-0449">Lipoprotein</keyword>
<dbReference type="Gene3D" id="2.50.20.20">
    <property type="match status" value="1"/>
</dbReference>
<evidence type="ECO:0000256" key="1">
    <source>
        <dbReference type="SAM" id="Phobius"/>
    </source>
</evidence>
<feature type="transmembrane region" description="Helical" evidence="1">
    <location>
        <begin position="18"/>
        <end position="39"/>
    </location>
</feature>